<feature type="compositionally biased region" description="Low complexity" evidence="3">
    <location>
        <begin position="410"/>
        <end position="421"/>
    </location>
</feature>
<name>A0A538SU24_UNCEI</name>
<dbReference type="InterPro" id="IPR011006">
    <property type="entry name" value="CheY-like_superfamily"/>
</dbReference>
<feature type="domain" description="Response regulatory" evidence="4">
    <location>
        <begin position="481"/>
        <end position="594"/>
    </location>
</feature>
<feature type="compositionally biased region" description="Low complexity" evidence="3">
    <location>
        <begin position="377"/>
        <end position="390"/>
    </location>
</feature>
<sequence>MIPAPGRDMEREIAKSLVAALEVALAAGGAPAELRAARDAAQLLELPGLDHLIAALAPHARQPWPAEIAPVVERLRRVCARAVAAEGLLGFRRSDADFRGLAEEIVAMEWGALPSQGGAAGPSVPTVGAAEMLSDVLLAGDESASVARRVRLTMPVAAAVRAALDWLAGREGGRQPIELSQDASALEIRCGLRDVRGVPAAHEVLAGVDGNLGPRLAAEPGEGSWIIRVPAFSERPAYVMLEQGTLRIAVPWHAVLKVQVAPREAIGTRAARLGMRVLPPVSPLAGRGSESPVVIVAHGLKRAWMVADRLVWRLPADPCEPDERILKAGLGAAVCTDEGEVYALLEPRRLLEGTGLPALPTIPARPAEASEARQPDARPSAAATPAQAAPVVPRSIEILDERWVTPLAAPEAAAPPASAHSPAEKRAARTPATEAPRQAQTPAGATAKLEPADAQTPAPSGAPGEPAPARERGVEARLAHRALVAEDSITVRIFFTRLLEQQGFEVVAVERAADLEAALGAGPFELACVDIELPDALGADLLRRVRDRLPEGTPLVALVRDEHDVTEARAAGVWRTLTKPVEPGALRRLLARLRLEERAS</sequence>
<keyword evidence="1 2" id="KW-0597">Phosphoprotein</keyword>
<dbReference type="InterPro" id="IPR001789">
    <property type="entry name" value="Sig_transdc_resp-reg_receiver"/>
</dbReference>
<dbReference type="CDD" id="cd00156">
    <property type="entry name" value="REC"/>
    <property type="match status" value="1"/>
</dbReference>
<evidence type="ECO:0000313" key="6">
    <source>
        <dbReference type="Proteomes" id="UP000317716"/>
    </source>
</evidence>
<dbReference type="Proteomes" id="UP000317716">
    <property type="component" value="Unassembled WGS sequence"/>
</dbReference>
<evidence type="ECO:0000259" key="4">
    <source>
        <dbReference type="PROSITE" id="PS50110"/>
    </source>
</evidence>
<dbReference type="PROSITE" id="PS50110">
    <property type="entry name" value="RESPONSE_REGULATORY"/>
    <property type="match status" value="1"/>
</dbReference>
<evidence type="ECO:0000256" key="2">
    <source>
        <dbReference type="PROSITE-ProRule" id="PRU00169"/>
    </source>
</evidence>
<feature type="region of interest" description="Disordered" evidence="3">
    <location>
        <begin position="355"/>
        <end position="390"/>
    </location>
</feature>
<feature type="region of interest" description="Disordered" evidence="3">
    <location>
        <begin position="410"/>
        <end position="473"/>
    </location>
</feature>
<dbReference type="PANTHER" id="PTHR44591">
    <property type="entry name" value="STRESS RESPONSE REGULATOR PROTEIN 1"/>
    <property type="match status" value="1"/>
</dbReference>
<comment type="caution">
    <text evidence="5">The sequence shown here is derived from an EMBL/GenBank/DDBJ whole genome shotgun (WGS) entry which is preliminary data.</text>
</comment>
<evidence type="ECO:0000256" key="1">
    <source>
        <dbReference type="ARBA" id="ARBA00022553"/>
    </source>
</evidence>
<evidence type="ECO:0000256" key="3">
    <source>
        <dbReference type="SAM" id="MobiDB-lite"/>
    </source>
</evidence>
<dbReference type="Gene3D" id="3.40.50.2300">
    <property type="match status" value="1"/>
</dbReference>
<dbReference type="GO" id="GO:0000160">
    <property type="term" value="P:phosphorelay signal transduction system"/>
    <property type="evidence" value="ECO:0007669"/>
    <property type="project" value="InterPro"/>
</dbReference>
<dbReference type="SUPFAM" id="SSF52172">
    <property type="entry name" value="CheY-like"/>
    <property type="match status" value="1"/>
</dbReference>
<dbReference type="PANTHER" id="PTHR44591:SF3">
    <property type="entry name" value="RESPONSE REGULATORY DOMAIN-CONTAINING PROTEIN"/>
    <property type="match status" value="1"/>
</dbReference>
<evidence type="ECO:0000313" key="5">
    <source>
        <dbReference type="EMBL" id="TMQ54851.1"/>
    </source>
</evidence>
<organism evidence="5 6">
    <name type="scientific">Eiseniibacteriota bacterium</name>
    <dbReference type="NCBI Taxonomy" id="2212470"/>
    <lineage>
        <taxon>Bacteria</taxon>
        <taxon>Candidatus Eiseniibacteriota</taxon>
    </lineage>
</organism>
<dbReference type="InterPro" id="IPR050595">
    <property type="entry name" value="Bact_response_regulator"/>
</dbReference>
<protein>
    <submittedName>
        <fullName evidence="5">Response regulator</fullName>
    </submittedName>
</protein>
<dbReference type="Pfam" id="PF00072">
    <property type="entry name" value="Response_reg"/>
    <property type="match status" value="1"/>
</dbReference>
<dbReference type="AlphaFoldDB" id="A0A538SU24"/>
<dbReference type="SMART" id="SM00448">
    <property type="entry name" value="REC"/>
    <property type="match status" value="1"/>
</dbReference>
<proteinExistence type="predicted"/>
<reference evidence="5 6" key="1">
    <citation type="journal article" date="2019" name="Nat. Microbiol.">
        <title>Mediterranean grassland soil C-N compound turnover is dependent on rainfall and depth, and is mediated by genomically divergent microorganisms.</title>
        <authorList>
            <person name="Diamond S."/>
            <person name="Andeer P.F."/>
            <person name="Li Z."/>
            <person name="Crits-Christoph A."/>
            <person name="Burstein D."/>
            <person name="Anantharaman K."/>
            <person name="Lane K.R."/>
            <person name="Thomas B.C."/>
            <person name="Pan C."/>
            <person name="Northen T.R."/>
            <person name="Banfield J.F."/>
        </authorList>
    </citation>
    <scope>NUCLEOTIDE SEQUENCE [LARGE SCALE GENOMIC DNA]</scope>
    <source>
        <strain evidence="5">WS_2</strain>
    </source>
</reference>
<accession>A0A538SU24</accession>
<feature type="compositionally biased region" description="Low complexity" evidence="3">
    <location>
        <begin position="429"/>
        <end position="439"/>
    </location>
</feature>
<dbReference type="EMBL" id="VBOS01000243">
    <property type="protein sequence ID" value="TMQ54851.1"/>
    <property type="molecule type" value="Genomic_DNA"/>
</dbReference>
<feature type="modified residue" description="4-aspartylphosphate" evidence="2">
    <location>
        <position position="530"/>
    </location>
</feature>
<gene>
    <name evidence="5" type="ORF">E6K72_07185</name>
</gene>